<dbReference type="Proteomes" id="UP000722625">
    <property type="component" value="Unassembled WGS sequence"/>
</dbReference>
<keyword evidence="2" id="KW-1185">Reference proteome</keyword>
<evidence type="ECO:0000313" key="1">
    <source>
        <dbReference type="EMBL" id="MBS7230190.1"/>
    </source>
</evidence>
<name>A0ABS5P799_9FLAO</name>
<evidence type="ECO:0000313" key="2">
    <source>
        <dbReference type="Proteomes" id="UP000722625"/>
    </source>
</evidence>
<dbReference type="EMBL" id="JAGYVZ010000003">
    <property type="protein sequence ID" value="MBS7230190.1"/>
    <property type="molecule type" value="Genomic_DNA"/>
</dbReference>
<comment type="caution">
    <text evidence="1">The sequence shown here is derived from an EMBL/GenBank/DDBJ whole genome shotgun (WGS) entry which is preliminary data.</text>
</comment>
<dbReference type="RefSeq" id="WP_213295708.1">
    <property type="nucleotide sequence ID" value="NZ_JAGYVZ010000003.1"/>
</dbReference>
<organism evidence="1 2">
    <name type="scientific">Flavobacterium psychroterrae</name>
    <dbReference type="NCBI Taxonomy" id="2133767"/>
    <lineage>
        <taxon>Bacteria</taxon>
        <taxon>Pseudomonadati</taxon>
        <taxon>Bacteroidota</taxon>
        <taxon>Flavobacteriia</taxon>
        <taxon>Flavobacteriales</taxon>
        <taxon>Flavobacteriaceae</taxon>
        <taxon>Flavobacterium</taxon>
    </lineage>
</organism>
<proteinExistence type="predicted"/>
<gene>
    <name evidence="1" type="ORF">KHA90_04060</name>
</gene>
<protein>
    <submittedName>
        <fullName evidence="1">Uncharacterized protein</fullName>
    </submittedName>
</protein>
<accession>A0ABS5P799</accession>
<sequence length="64" mass="7575">MALFTHVQLIAYIQRLELQKDILPLSPLFSHKQKEDLTIIYDQLLAICYETLIKEKEVTKPIYL</sequence>
<reference evidence="1 2" key="1">
    <citation type="journal article" date="2018" name="Int. J. Syst. Evol. Microbiol.">
        <title>Flavobacterium chryseum sp. nov. and Flavobacterium psychroterrae sp. nov., novel environmental bacteria isolated from Antarctica.</title>
        <authorList>
            <person name="Kralova S."/>
            <person name="Svec P."/>
            <person name="Busse H.J."/>
            <person name="Stankova E."/>
            <person name="Vaczi P."/>
            <person name="Sedlacek I."/>
        </authorList>
    </citation>
    <scope>NUCLEOTIDE SEQUENCE [LARGE SCALE GENOMIC DNA]</scope>
    <source>
        <strain evidence="1 2">CCM 8827</strain>
    </source>
</reference>